<feature type="transmembrane region" description="Helical" evidence="6">
    <location>
        <begin position="131"/>
        <end position="152"/>
    </location>
</feature>
<name>A0ABU6RLU9_9FABA</name>
<evidence type="ECO:0000256" key="6">
    <source>
        <dbReference type="SAM" id="Phobius"/>
    </source>
</evidence>
<protein>
    <recommendedName>
        <fullName evidence="9">Protein FATTY ACID EXPORT 1, chloroplastic</fullName>
    </recommendedName>
</protein>
<keyword evidence="4 6" id="KW-1133">Transmembrane helix</keyword>
<evidence type="ECO:0000313" key="7">
    <source>
        <dbReference type="EMBL" id="MED6125083.1"/>
    </source>
</evidence>
<keyword evidence="8" id="KW-1185">Reference proteome</keyword>
<evidence type="ECO:0000313" key="8">
    <source>
        <dbReference type="Proteomes" id="UP001341840"/>
    </source>
</evidence>
<dbReference type="EMBL" id="JASCZI010030854">
    <property type="protein sequence ID" value="MED6125083.1"/>
    <property type="molecule type" value="Genomic_DNA"/>
</dbReference>
<accession>A0ABU6RLU9</accession>
<evidence type="ECO:0008006" key="9">
    <source>
        <dbReference type="Google" id="ProtNLM"/>
    </source>
</evidence>
<dbReference type="Proteomes" id="UP001341840">
    <property type="component" value="Unassembled WGS sequence"/>
</dbReference>
<evidence type="ECO:0000256" key="3">
    <source>
        <dbReference type="ARBA" id="ARBA00022692"/>
    </source>
</evidence>
<evidence type="ECO:0000256" key="5">
    <source>
        <dbReference type="ARBA" id="ARBA00023136"/>
    </source>
</evidence>
<evidence type="ECO:0000256" key="2">
    <source>
        <dbReference type="ARBA" id="ARBA00007590"/>
    </source>
</evidence>
<keyword evidence="3 6" id="KW-0812">Transmembrane</keyword>
<sequence length="252" mass="26625">MLCVRVISPISVPIDCCGGRDQMTSSATAMAATVTHIHPQLSCSSALHSHHTRTLQLLRRPHLPSLSARSKLSVVMSLERPGTDTAGSDTKTTLSYAADAKENHDAEKISSGVAVTEGVSQQKGTAKIHDFCLGIPFGGFVLTGGIIGFLFSRSTATLTSGVLFGGALLFLSTLSLKVWRQGKSSLPFILAQAALAGILIWKNFQSYSLAKKIFPTGFSAIISSAMLCFYLYVLISGGNPPPKKLKPSASVA</sequence>
<feature type="transmembrane region" description="Helical" evidence="6">
    <location>
        <begin position="216"/>
        <end position="235"/>
    </location>
</feature>
<feature type="transmembrane region" description="Helical" evidence="6">
    <location>
        <begin position="186"/>
        <end position="204"/>
    </location>
</feature>
<evidence type="ECO:0000256" key="4">
    <source>
        <dbReference type="ARBA" id="ARBA00022989"/>
    </source>
</evidence>
<organism evidence="7 8">
    <name type="scientific">Stylosanthes scabra</name>
    <dbReference type="NCBI Taxonomy" id="79078"/>
    <lineage>
        <taxon>Eukaryota</taxon>
        <taxon>Viridiplantae</taxon>
        <taxon>Streptophyta</taxon>
        <taxon>Embryophyta</taxon>
        <taxon>Tracheophyta</taxon>
        <taxon>Spermatophyta</taxon>
        <taxon>Magnoliopsida</taxon>
        <taxon>eudicotyledons</taxon>
        <taxon>Gunneridae</taxon>
        <taxon>Pentapetalae</taxon>
        <taxon>rosids</taxon>
        <taxon>fabids</taxon>
        <taxon>Fabales</taxon>
        <taxon>Fabaceae</taxon>
        <taxon>Papilionoideae</taxon>
        <taxon>50 kb inversion clade</taxon>
        <taxon>dalbergioids sensu lato</taxon>
        <taxon>Dalbergieae</taxon>
        <taxon>Pterocarpus clade</taxon>
        <taxon>Stylosanthes</taxon>
    </lineage>
</organism>
<evidence type="ECO:0000256" key="1">
    <source>
        <dbReference type="ARBA" id="ARBA00004370"/>
    </source>
</evidence>
<comment type="caution">
    <text evidence="7">The sequence shown here is derived from an EMBL/GenBank/DDBJ whole genome shotgun (WGS) entry which is preliminary data.</text>
</comment>
<proteinExistence type="inferred from homology"/>
<dbReference type="Pfam" id="PF03647">
    <property type="entry name" value="Tmemb_14"/>
    <property type="match status" value="1"/>
</dbReference>
<feature type="transmembrane region" description="Helical" evidence="6">
    <location>
        <begin position="158"/>
        <end position="179"/>
    </location>
</feature>
<gene>
    <name evidence="7" type="ORF">PIB30_065160</name>
</gene>
<comment type="subcellular location">
    <subcellularLocation>
        <location evidence="1">Membrane</location>
    </subcellularLocation>
</comment>
<dbReference type="Gene3D" id="1.10.10.1740">
    <property type="entry name" value="Transmembrane protein 14-like"/>
    <property type="match status" value="1"/>
</dbReference>
<comment type="similarity">
    <text evidence="2">Belongs to the TMEM14 family.</text>
</comment>
<reference evidence="7 8" key="1">
    <citation type="journal article" date="2023" name="Plants (Basel)">
        <title>Bridging the Gap: Combining Genomics and Transcriptomics Approaches to Understand Stylosanthes scabra, an Orphan Legume from the Brazilian Caatinga.</title>
        <authorList>
            <person name="Ferreira-Neto J.R.C."/>
            <person name="da Silva M.D."/>
            <person name="Binneck E."/>
            <person name="de Melo N.F."/>
            <person name="da Silva R.H."/>
            <person name="de Melo A.L.T.M."/>
            <person name="Pandolfi V."/>
            <person name="Bustamante F.O."/>
            <person name="Brasileiro-Vidal A.C."/>
            <person name="Benko-Iseppon A.M."/>
        </authorList>
    </citation>
    <scope>NUCLEOTIDE SEQUENCE [LARGE SCALE GENOMIC DNA]</scope>
    <source>
        <tissue evidence="7">Leaves</tissue>
    </source>
</reference>
<dbReference type="InterPro" id="IPR044890">
    <property type="entry name" value="TMEM14_sf"/>
</dbReference>
<dbReference type="InterPro" id="IPR005349">
    <property type="entry name" value="TMEM14"/>
</dbReference>
<dbReference type="PANTHER" id="PTHR12668">
    <property type="entry name" value="TRANSMEMBRANE PROTEIN 14, 15"/>
    <property type="match status" value="1"/>
</dbReference>
<keyword evidence="5 6" id="KW-0472">Membrane</keyword>
<dbReference type="PANTHER" id="PTHR12668:SF48">
    <property type="entry name" value="PROTEIN FATTY ACID EXPORT 1, CHLOROPLASTIC"/>
    <property type="match status" value="1"/>
</dbReference>